<dbReference type="InterPro" id="IPR000084">
    <property type="entry name" value="PE-PGRS_N"/>
</dbReference>
<dbReference type="EMBL" id="MVBM01000011">
    <property type="protein sequence ID" value="OOK64986.1"/>
    <property type="molecule type" value="Genomic_DNA"/>
</dbReference>
<accession>A0A1V3WEY5</accession>
<dbReference type="Pfam" id="PF00934">
    <property type="entry name" value="PE"/>
    <property type="match status" value="1"/>
</dbReference>
<dbReference type="SUPFAM" id="SSF140459">
    <property type="entry name" value="PE/PPE dimer-like"/>
    <property type="match status" value="1"/>
</dbReference>
<proteinExistence type="predicted"/>
<protein>
    <submittedName>
        <fullName evidence="2">PE family protein</fullName>
    </submittedName>
</protein>
<dbReference type="Proteomes" id="UP000189229">
    <property type="component" value="Unassembled WGS sequence"/>
</dbReference>
<sequence length="139" mass="13629">MSFVIATPDVVALAAADLADIGSTLTAANAAAAVPTSGLAAAAADEVSKAIAAVFSSYAQQYQALSAQVATLQGQFVRTLTDAGNAYAAAEAANVSPLQTLEQFLLGAITAPTIAGRPLIGNGTNGAQGQGNPVGLVDI</sequence>
<name>A0A1V3WEY5_MYCKA</name>
<dbReference type="Gene3D" id="1.10.287.850">
    <property type="entry name" value="HP0062-like domain"/>
    <property type="match status" value="1"/>
</dbReference>
<dbReference type="InterPro" id="IPR038332">
    <property type="entry name" value="PPE_sf"/>
</dbReference>
<feature type="domain" description="PE" evidence="1">
    <location>
        <begin position="4"/>
        <end position="94"/>
    </location>
</feature>
<evidence type="ECO:0000313" key="3">
    <source>
        <dbReference type="Proteomes" id="UP000189229"/>
    </source>
</evidence>
<gene>
    <name evidence="2" type="ORF">BZL30_8820</name>
</gene>
<reference evidence="2 3" key="1">
    <citation type="submission" date="2017-02" db="EMBL/GenBank/DDBJ databases">
        <title>Complete genome sequences of Mycobacterium kansasii strains isolated from rhesus macaques.</title>
        <authorList>
            <person name="Panda A."/>
            <person name="Nagaraj S."/>
            <person name="Zhao X."/>
            <person name="Tettelin H."/>
            <person name="Detolla L.J."/>
        </authorList>
    </citation>
    <scope>NUCLEOTIDE SEQUENCE [LARGE SCALE GENOMIC DNA]</scope>
    <source>
        <strain evidence="2 3">11-3813</strain>
    </source>
</reference>
<dbReference type="AlphaFoldDB" id="A0A1V3WEY5"/>
<evidence type="ECO:0000259" key="1">
    <source>
        <dbReference type="Pfam" id="PF00934"/>
    </source>
</evidence>
<comment type="caution">
    <text evidence="2">The sequence shown here is derived from an EMBL/GenBank/DDBJ whole genome shotgun (WGS) entry which is preliminary data.</text>
</comment>
<evidence type="ECO:0000313" key="2">
    <source>
        <dbReference type="EMBL" id="OOK64986.1"/>
    </source>
</evidence>
<organism evidence="2 3">
    <name type="scientific">Mycobacterium kansasii</name>
    <dbReference type="NCBI Taxonomy" id="1768"/>
    <lineage>
        <taxon>Bacteria</taxon>
        <taxon>Bacillati</taxon>
        <taxon>Actinomycetota</taxon>
        <taxon>Actinomycetes</taxon>
        <taxon>Mycobacteriales</taxon>
        <taxon>Mycobacteriaceae</taxon>
        <taxon>Mycobacterium</taxon>
    </lineage>
</organism>